<keyword evidence="3" id="KW-1185">Reference proteome</keyword>
<dbReference type="PANTHER" id="PTHR34490">
    <property type="entry name" value="PROTEIN CBG12054-RELATED"/>
    <property type="match status" value="1"/>
</dbReference>
<dbReference type="EMBL" id="JAIWYP010000009">
    <property type="protein sequence ID" value="KAH3776036.1"/>
    <property type="molecule type" value="Genomic_DNA"/>
</dbReference>
<dbReference type="Pfam" id="PF24748">
    <property type="entry name" value="Galaxin_repeat"/>
    <property type="match status" value="2"/>
</dbReference>
<evidence type="ECO:0000313" key="3">
    <source>
        <dbReference type="Proteomes" id="UP000828390"/>
    </source>
</evidence>
<comment type="caution">
    <text evidence="2">The sequence shown here is derived from an EMBL/GenBank/DDBJ whole genome shotgun (WGS) entry which is preliminary data.</text>
</comment>
<proteinExistence type="predicted"/>
<evidence type="ECO:0000259" key="1">
    <source>
        <dbReference type="Pfam" id="PF24748"/>
    </source>
</evidence>
<dbReference type="AlphaFoldDB" id="A0A9D4EC70"/>
<reference evidence="2" key="1">
    <citation type="journal article" date="2019" name="bioRxiv">
        <title>The Genome of the Zebra Mussel, Dreissena polymorpha: A Resource for Invasive Species Research.</title>
        <authorList>
            <person name="McCartney M.A."/>
            <person name="Auch B."/>
            <person name="Kono T."/>
            <person name="Mallez S."/>
            <person name="Zhang Y."/>
            <person name="Obille A."/>
            <person name="Becker A."/>
            <person name="Abrahante J.E."/>
            <person name="Garbe J."/>
            <person name="Badalamenti J.P."/>
            <person name="Herman A."/>
            <person name="Mangelson H."/>
            <person name="Liachko I."/>
            <person name="Sullivan S."/>
            <person name="Sone E.D."/>
            <person name="Koren S."/>
            <person name="Silverstein K.A.T."/>
            <person name="Beckman K.B."/>
            <person name="Gohl D.M."/>
        </authorList>
    </citation>
    <scope>NUCLEOTIDE SEQUENCE</scope>
    <source>
        <strain evidence="2">Duluth1</strain>
        <tissue evidence="2">Whole animal</tissue>
    </source>
</reference>
<name>A0A9D4EC70_DREPO</name>
<evidence type="ECO:0000313" key="2">
    <source>
        <dbReference type="EMBL" id="KAH3776036.1"/>
    </source>
</evidence>
<organism evidence="2 3">
    <name type="scientific">Dreissena polymorpha</name>
    <name type="common">Zebra mussel</name>
    <name type="synonym">Mytilus polymorpha</name>
    <dbReference type="NCBI Taxonomy" id="45954"/>
    <lineage>
        <taxon>Eukaryota</taxon>
        <taxon>Metazoa</taxon>
        <taxon>Spiralia</taxon>
        <taxon>Lophotrochozoa</taxon>
        <taxon>Mollusca</taxon>
        <taxon>Bivalvia</taxon>
        <taxon>Autobranchia</taxon>
        <taxon>Heteroconchia</taxon>
        <taxon>Euheterodonta</taxon>
        <taxon>Imparidentia</taxon>
        <taxon>Neoheterodontei</taxon>
        <taxon>Myida</taxon>
        <taxon>Dreissenoidea</taxon>
        <taxon>Dreissenidae</taxon>
        <taxon>Dreissena</taxon>
    </lineage>
</organism>
<gene>
    <name evidence="2" type="ORF">DPMN_177448</name>
</gene>
<reference evidence="2" key="2">
    <citation type="submission" date="2020-11" db="EMBL/GenBank/DDBJ databases">
        <authorList>
            <person name="McCartney M.A."/>
            <person name="Auch B."/>
            <person name="Kono T."/>
            <person name="Mallez S."/>
            <person name="Becker A."/>
            <person name="Gohl D.M."/>
            <person name="Silverstein K.A.T."/>
            <person name="Koren S."/>
            <person name="Bechman K.B."/>
            <person name="Herman A."/>
            <person name="Abrahante J.E."/>
            <person name="Garbe J."/>
        </authorList>
    </citation>
    <scope>NUCLEOTIDE SEQUENCE</scope>
    <source>
        <strain evidence="2">Duluth1</strain>
        <tissue evidence="2">Whole animal</tissue>
    </source>
</reference>
<dbReference type="PANTHER" id="PTHR34490:SF1">
    <property type="entry name" value="GALAXIN-LIKE"/>
    <property type="match status" value="1"/>
</dbReference>
<feature type="domain" description="Galaxin-like repeats" evidence="1">
    <location>
        <begin position="223"/>
        <end position="300"/>
    </location>
</feature>
<dbReference type="InterPro" id="IPR056601">
    <property type="entry name" value="Galaxin_dom"/>
</dbReference>
<sequence length="507" mass="57200">MCLDLHVNSADKTGVQRWIITFVAVLMLPVVRGNDLFCEVDDVLTPYDTNTYVCCSGLHLKYLNGTGTQCCAGKTLYDIGTHGCCGPVIYELAESRMCCNGTLHDMKEIKTRKLACCGNQVFFEGAGICCDGQFTRRPGNATRMECRDGKGVVKQERHLQFTKANGVQLRELDSQDGRIAKTCRNNVMIDQNLPQGSEITSRMLVLDGVKQCGQIVYPIQSSTKRYHCCNGEFYKTDNLDPKANYTWECCGTSLYNTSSKECCGGTLIDTSLQPIGCCNGALVYTKSYQRCCGGQVVDKIEYLCHKPVTSSSGIPVRKQDDDHNNACYDYKTKIYKTFNDAKWICHEGMLISPDDLIDSMEKDIFKESKWDVDNHIPKKNMRFFSPMCPFTECETGFYNRTTECRKITRLDFFLHNMTEHNGRLVLSGIVTYPNKFYGSQLTINSVLACRDNCFAKRTLISIYTNRFTKTVPSKVVRLSKRDIVVKTHTASISCTIDPWAKRTEKSP</sequence>
<dbReference type="Proteomes" id="UP000828390">
    <property type="component" value="Unassembled WGS sequence"/>
</dbReference>
<feature type="domain" description="Galaxin-like repeats" evidence="1">
    <location>
        <begin position="43"/>
        <end position="146"/>
    </location>
</feature>
<dbReference type="OrthoDB" id="6157149at2759"/>
<dbReference type="InterPro" id="IPR055284">
    <property type="entry name" value="Galaxin-like"/>
</dbReference>
<accession>A0A9D4EC70</accession>
<protein>
    <recommendedName>
        <fullName evidence="1">Galaxin-like repeats domain-containing protein</fullName>
    </recommendedName>
</protein>